<evidence type="ECO:0000313" key="9">
    <source>
        <dbReference type="Proteomes" id="UP001224661"/>
    </source>
</evidence>
<dbReference type="InterPro" id="IPR036938">
    <property type="entry name" value="PAP2/HPO_sf"/>
</dbReference>
<organism evidence="8 9">
    <name type="scientific">Streptomyces solicavernae</name>
    <dbReference type="NCBI Taxonomy" id="3043614"/>
    <lineage>
        <taxon>Bacteria</taxon>
        <taxon>Bacillati</taxon>
        <taxon>Actinomycetota</taxon>
        <taxon>Actinomycetes</taxon>
        <taxon>Kitasatosporales</taxon>
        <taxon>Streptomycetaceae</taxon>
        <taxon>Streptomyces</taxon>
    </lineage>
</organism>
<protein>
    <submittedName>
        <fullName evidence="8">Phosphatase PAP2 family protein</fullName>
    </submittedName>
</protein>
<reference evidence="8 9" key="1">
    <citation type="submission" date="2023-05" db="EMBL/GenBank/DDBJ databases">
        <title>Draft genome sequence of Streptomyces sp. B-S-A8 isolated from a cave soil in Thailand.</title>
        <authorList>
            <person name="Chamroensaksri N."/>
            <person name="Muangham S."/>
        </authorList>
    </citation>
    <scope>NUCLEOTIDE SEQUENCE [LARGE SCALE GENOMIC DNA]</scope>
    <source>
        <strain evidence="8 9">B-S-A8</strain>
    </source>
</reference>
<dbReference type="InterPro" id="IPR000326">
    <property type="entry name" value="PAP2/HPO"/>
</dbReference>
<evidence type="ECO:0000256" key="1">
    <source>
        <dbReference type="ARBA" id="ARBA00004651"/>
    </source>
</evidence>
<evidence type="ECO:0000256" key="6">
    <source>
        <dbReference type="ARBA" id="ARBA00023136"/>
    </source>
</evidence>
<comment type="caution">
    <text evidence="8">The sequence shown here is derived from an EMBL/GenBank/DDBJ whole genome shotgun (WGS) entry which is preliminary data.</text>
</comment>
<name>A0ABT6RX15_9ACTN</name>
<dbReference type="Gene3D" id="3.40.50.10330">
    <property type="entry name" value="Probable inorganic polyphosphate/atp-NAD kinase, domain 1"/>
    <property type="match status" value="1"/>
</dbReference>
<dbReference type="RefSeq" id="WP_282515440.1">
    <property type="nucleotide sequence ID" value="NZ_JASCIR010000022.1"/>
</dbReference>
<dbReference type="SUPFAM" id="SSF48317">
    <property type="entry name" value="Acid phosphatase/Vanadium-dependent haloperoxidase"/>
    <property type="match status" value="1"/>
</dbReference>
<dbReference type="InterPro" id="IPR017438">
    <property type="entry name" value="ATP-NAD_kinase_N"/>
</dbReference>
<comment type="subcellular location">
    <subcellularLocation>
        <location evidence="1">Cell membrane</location>
        <topology evidence="1">Multi-pass membrane protein</topology>
    </subcellularLocation>
</comment>
<dbReference type="PROSITE" id="PS50146">
    <property type="entry name" value="DAGK"/>
    <property type="match status" value="1"/>
</dbReference>
<dbReference type="EMBL" id="JASCIR010000022">
    <property type="protein sequence ID" value="MDI3388982.1"/>
    <property type="molecule type" value="Genomic_DNA"/>
</dbReference>
<gene>
    <name evidence="8" type="ORF">QIS99_22700</name>
</gene>
<evidence type="ECO:0000256" key="3">
    <source>
        <dbReference type="ARBA" id="ARBA00022692"/>
    </source>
</evidence>
<dbReference type="Proteomes" id="UP001224661">
    <property type="component" value="Unassembled WGS sequence"/>
</dbReference>
<dbReference type="CDD" id="cd01610">
    <property type="entry name" value="PAP2_like"/>
    <property type="match status" value="1"/>
</dbReference>
<evidence type="ECO:0000256" key="4">
    <source>
        <dbReference type="ARBA" id="ARBA00022801"/>
    </source>
</evidence>
<proteinExistence type="predicted"/>
<dbReference type="SUPFAM" id="SSF111331">
    <property type="entry name" value="NAD kinase/diacylglycerol kinase-like"/>
    <property type="match status" value="1"/>
</dbReference>
<dbReference type="InterPro" id="IPR001206">
    <property type="entry name" value="Diacylglycerol_kinase_cat_dom"/>
</dbReference>
<accession>A0ABT6RX15</accession>
<evidence type="ECO:0000259" key="7">
    <source>
        <dbReference type="PROSITE" id="PS50146"/>
    </source>
</evidence>
<dbReference type="PANTHER" id="PTHR14969:SF62">
    <property type="entry name" value="DECAPRENYLPHOSPHORYL-5-PHOSPHORIBOSE PHOSPHATASE RV3807C-RELATED"/>
    <property type="match status" value="1"/>
</dbReference>
<keyword evidence="4" id="KW-0378">Hydrolase</keyword>
<evidence type="ECO:0000256" key="5">
    <source>
        <dbReference type="ARBA" id="ARBA00022989"/>
    </source>
</evidence>
<dbReference type="SMART" id="SM00014">
    <property type="entry name" value="acidPPc"/>
    <property type="match status" value="1"/>
</dbReference>
<keyword evidence="9" id="KW-1185">Reference proteome</keyword>
<dbReference type="Gene3D" id="2.60.200.40">
    <property type="match status" value="1"/>
</dbReference>
<evidence type="ECO:0000313" key="8">
    <source>
        <dbReference type="EMBL" id="MDI3388982.1"/>
    </source>
</evidence>
<dbReference type="PANTHER" id="PTHR14969">
    <property type="entry name" value="SPHINGOSINE-1-PHOSPHATE PHOSPHOHYDROLASE"/>
    <property type="match status" value="1"/>
</dbReference>
<evidence type="ECO:0000256" key="2">
    <source>
        <dbReference type="ARBA" id="ARBA00022475"/>
    </source>
</evidence>
<keyword evidence="6" id="KW-0472">Membrane</keyword>
<dbReference type="Pfam" id="PF01569">
    <property type="entry name" value="PAP2"/>
    <property type="match status" value="1"/>
</dbReference>
<dbReference type="SMART" id="SM00046">
    <property type="entry name" value="DAGKc"/>
    <property type="match status" value="1"/>
</dbReference>
<feature type="domain" description="DAGKc" evidence="7">
    <location>
        <begin position="204"/>
        <end position="333"/>
    </location>
</feature>
<sequence length="519" mass="54345">MAPSAYRSVRSVRRLLRRADHAVFREVAVRSWPAAEPVLPRLSRAANHGLLWGGAAVGMWALGGARGRRAAVRGIASLALASATVNTLGKGAVRRSRPVLDAVPVIRHLPHQPLTSSFPSGHAASAAAFAAGAALESRALGAALAPVAFSVAFSRIYTGVHYPSDVLVGATLGVTAALAVRGLVPSRDQLPPPARRQVDAPALPDGDGLYVVVNPSSGAQPQLVDPVRQLQSLLPQAEIVLYGDDAGPLPEVLEAAAQDAARKGGVLGVCGGDGTVNAAVEPALRSGVPLLVLPGGTFNHFASDLGVDTVPDACAAVAEGHAVRVDVGRITPLTDPAAAADARAEPAYFLNTFSLGTYPELVRHRERWSPRIGGPAATLLGIARILRTARPLRAVVNGRRRAMWLLFAGNGVYRSLGITPMRRHDLADGLLDIRIAHGGRLARTRLLATALVGGVARTRTYASAHVPRLLVSGLAEGTRMAYDGEVVPAPRAFRVDKLPEALTVYRPLGEPPHLDHPGR</sequence>
<keyword evidence="3" id="KW-0812">Transmembrane</keyword>
<dbReference type="Gene3D" id="1.20.144.10">
    <property type="entry name" value="Phosphatidic acid phosphatase type 2/haloperoxidase"/>
    <property type="match status" value="1"/>
</dbReference>
<dbReference type="Pfam" id="PF00781">
    <property type="entry name" value="DAGK_cat"/>
    <property type="match status" value="1"/>
</dbReference>
<keyword evidence="2" id="KW-1003">Cell membrane</keyword>
<dbReference type="InterPro" id="IPR016064">
    <property type="entry name" value="NAD/diacylglycerol_kinase_sf"/>
</dbReference>
<keyword evidence="5" id="KW-1133">Transmembrane helix</keyword>